<dbReference type="PIRSF" id="PIRSF015617">
    <property type="entry name" value="Adensltrnsf_CobA"/>
    <property type="match status" value="1"/>
</dbReference>
<dbReference type="InterPro" id="IPR027417">
    <property type="entry name" value="P-loop_NTPase"/>
</dbReference>
<dbReference type="Gene3D" id="3.40.50.300">
    <property type="entry name" value="P-loop containing nucleotide triphosphate hydrolases"/>
    <property type="match status" value="1"/>
</dbReference>
<dbReference type="CDD" id="cd00561">
    <property type="entry name" value="CobA_ACA"/>
    <property type="match status" value="1"/>
</dbReference>
<dbReference type="EC" id="2.5.1.17" evidence="1"/>
<gene>
    <name evidence="1" type="primary">cobO</name>
    <name evidence="1" type="ORF">P3F81_04865</name>
</gene>
<dbReference type="SUPFAM" id="SSF52540">
    <property type="entry name" value="P-loop containing nucleoside triphosphate hydrolases"/>
    <property type="match status" value="1"/>
</dbReference>
<evidence type="ECO:0000313" key="2">
    <source>
        <dbReference type="Proteomes" id="UP001243623"/>
    </source>
</evidence>
<reference evidence="1" key="1">
    <citation type="submission" date="2023-03" db="EMBL/GenBank/DDBJ databases">
        <title>Selenobaculum gbiensis gen. nov. sp. nov., a new bacterium isolated from the gut microbiota of IBD patient.</title>
        <authorList>
            <person name="Yeo S."/>
            <person name="Park H."/>
            <person name="Huh C.S."/>
        </authorList>
    </citation>
    <scope>NUCLEOTIDE SEQUENCE</scope>
    <source>
        <strain evidence="1">ICN-92133</strain>
    </source>
</reference>
<keyword evidence="2" id="KW-1185">Reference proteome</keyword>
<dbReference type="NCBIfam" id="TIGR00708">
    <property type="entry name" value="cobA"/>
    <property type="match status" value="1"/>
</dbReference>
<dbReference type="GO" id="GO:0009236">
    <property type="term" value="P:cobalamin biosynthetic process"/>
    <property type="evidence" value="ECO:0007669"/>
    <property type="project" value="InterPro"/>
</dbReference>
<evidence type="ECO:0000313" key="1">
    <source>
        <dbReference type="EMBL" id="WIW71638.1"/>
    </source>
</evidence>
<protein>
    <submittedName>
        <fullName evidence="1">Cob(I)yrinic acid a,c-diamide adenosyltransferase</fullName>
        <ecNumber evidence="1">2.5.1.17</ecNumber>
    </submittedName>
</protein>
<keyword evidence="1" id="KW-0808">Transferase</keyword>
<organism evidence="1 2">
    <name type="scientific">Selenobaculum gibii</name>
    <dbReference type="NCBI Taxonomy" id="3054208"/>
    <lineage>
        <taxon>Bacteria</taxon>
        <taxon>Bacillati</taxon>
        <taxon>Bacillota</taxon>
        <taxon>Negativicutes</taxon>
        <taxon>Selenomonadales</taxon>
        <taxon>Selenomonadaceae</taxon>
        <taxon>Selenobaculum</taxon>
    </lineage>
</organism>
<dbReference type="RefSeq" id="WP_147668132.1">
    <property type="nucleotide sequence ID" value="NZ_CP120678.1"/>
</dbReference>
<dbReference type="InterPro" id="IPR003724">
    <property type="entry name" value="CblAdoTrfase_CobA"/>
</dbReference>
<dbReference type="PANTHER" id="PTHR46638:SF1">
    <property type="entry name" value="CORRINOID ADENOSYLTRANSFERASE"/>
    <property type="match status" value="1"/>
</dbReference>
<dbReference type="GO" id="GO:0005524">
    <property type="term" value="F:ATP binding"/>
    <property type="evidence" value="ECO:0007669"/>
    <property type="project" value="InterPro"/>
</dbReference>
<proteinExistence type="predicted"/>
<dbReference type="Pfam" id="PF02572">
    <property type="entry name" value="CobA_CobO_BtuR"/>
    <property type="match status" value="1"/>
</dbReference>
<dbReference type="NCBIfam" id="NF004637">
    <property type="entry name" value="PRK05986.1"/>
    <property type="match status" value="1"/>
</dbReference>
<dbReference type="KEGG" id="sgbi:P3F81_04865"/>
<dbReference type="GO" id="GO:0008817">
    <property type="term" value="F:corrinoid adenosyltransferase activity"/>
    <property type="evidence" value="ECO:0007669"/>
    <property type="project" value="UniProtKB-EC"/>
</dbReference>
<dbReference type="AlphaFoldDB" id="A0A9Y2AKT9"/>
<dbReference type="Proteomes" id="UP001243623">
    <property type="component" value="Chromosome"/>
</dbReference>
<sequence length="178" mass="19936">MNKKKQGLLIVHTGNGKGKTTAALGLAVRAWGQGLKILILQFIKGNWKYGELKALEKFAPNLMIEQAGEGFVKQAEGEEKSKHIEVAQNTFWRAKKEVVSAEWDMVILDELNYAVKFGLIEKEAVLELVKTKPESLHLVITGRDAIPELIEVADLVTEMKEVKHPYKKGIKAQRGVEF</sequence>
<dbReference type="PANTHER" id="PTHR46638">
    <property type="entry name" value="CORRINOID ADENOSYLTRANSFERASE"/>
    <property type="match status" value="1"/>
</dbReference>
<dbReference type="EMBL" id="CP120678">
    <property type="protein sequence ID" value="WIW71638.1"/>
    <property type="molecule type" value="Genomic_DNA"/>
</dbReference>
<name>A0A9Y2AKT9_9FIRM</name>
<accession>A0A9Y2AKT9</accession>